<feature type="region of interest" description="Disordered" evidence="1">
    <location>
        <begin position="1"/>
        <end position="24"/>
    </location>
</feature>
<proteinExistence type="predicted"/>
<dbReference type="AlphaFoldDB" id="A0AAD5QY95"/>
<evidence type="ECO:0000313" key="2">
    <source>
        <dbReference type="EMBL" id="KAJ1366062.1"/>
    </source>
</evidence>
<organism evidence="2 3">
    <name type="scientific">Parelaphostrongylus tenuis</name>
    <name type="common">Meningeal worm</name>
    <dbReference type="NCBI Taxonomy" id="148309"/>
    <lineage>
        <taxon>Eukaryota</taxon>
        <taxon>Metazoa</taxon>
        <taxon>Ecdysozoa</taxon>
        <taxon>Nematoda</taxon>
        <taxon>Chromadorea</taxon>
        <taxon>Rhabditida</taxon>
        <taxon>Rhabditina</taxon>
        <taxon>Rhabditomorpha</taxon>
        <taxon>Strongyloidea</taxon>
        <taxon>Metastrongylidae</taxon>
        <taxon>Parelaphostrongylus</taxon>
    </lineage>
</organism>
<gene>
    <name evidence="2" type="ORF">KIN20_026644</name>
</gene>
<accession>A0AAD5QY95</accession>
<reference evidence="2" key="1">
    <citation type="submission" date="2021-06" db="EMBL/GenBank/DDBJ databases">
        <title>Parelaphostrongylus tenuis whole genome reference sequence.</title>
        <authorList>
            <person name="Garwood T.J."/>
            <person name="Larsen P.A."/>
            <person name="Fountain-Jones N.M."/>
            <person name="Garbe J.R."/>
            <person name="Macchietto M.G."/>
            <person name="Kania S.A."/>
            <person name="Gerhold R.W."/>
            <person name="Richards J.E."/>
            <person name="Wolf T.M."/>
        </authorList>
    </citation>
    <scope>NUCLEOTIDE SEQUENCE</scope>
    <source>
        <strain evidence="2">MNPRO001-30</strain>
        <tissue evidence="2">Meninges</tissue>
    </source>
</reference>
<sequence>MKLTPATMLKSRHNLGRLSGEEGTNRKYAGVRTISEDGPSKYQRNWVREPTFGTLSPGTSTILFSGNEATNSYLKNSHSASVSSCKDSLKHQFKMLKHLKE</sequence>
<keyword evidence="3" id="KW-1185">Reference proteome</keyword>
<comment type="caution">
    <text evidence="2">The sequence shown here is derived from an EMBL/GenBank/DDBJ whole genome shotgun (WGS) entry which is preliminary data.</text>
</comment>
<evidence type="ECO:0000256" key="1">
    <source>
        <dbReference type="SAM" id="MobiDB-lite"/>
    </source>
</evidence>
<dbReference type="Proteomes" id="UP001196413">
    <property type="component" value="Unassembled WGS sequence"/>
</dbReference>
<dbReference type="EMBL" id="JAHQIW010005454">
    <property type="protein sequence ID" value="KAJ1366062.1"/>
    <property type="molecule type" value="Genomic_DNA"/>
</dbReference>
<protein>
    <submittedName>
        <fullName evidence="2">Uncharacterized protein</fullName>
    </submittedName>
</protein>
<evidence type="ECO:0000313" key="3">
    <source>
        <dbReference type="Proteomes" id="UP001196413"/>
    </source>
</evidence>
<name>A0AAD5QY95_PARTN</name>